<reference evidence="1" key="1">
    <citation type="submission" date="2014-09" db="EMBL/GenBank/DDBJ databases">
        <authorList>
            <person name="Magalhaes I.L.F."/>
            <person name="Oliveira U."/>
            <person name="Santos F.R."/>
            <person name="Vidigal T.H.D.A."/>
            <person name="Brescovit A.D."/>
            <person name="Santos A.J."/>
        </authorList>
    </citation>
    <scope>NUCLEOTIDE SEQUENCE</scope>
    <source>
        <tissue evidence="1">Shoot tissue taken approximately 20 cm above the soil surface</tissue>
    </source>
</reference>
<proteinExistence type="predicted"/>
<protein>
    <submittedName>
        <fullName evidence="1">Uncharacterized protein</fullName>
    </submittedName>
</protein>
<accession>A0A0A9EE94</accession>
<organism evidence="1">
    <name type="scientific">Arundo donax</name>
    <name type="common">Giant reed</name>
    <name type="synonym">Donax arundinaceus</name>
    <dbReference type="NCBI Taxonomy" id="35708"/>
    <lineage>
        <taxon>Eukaryota</taxon>
        <taxon>Viridiplantae</taxon>
        <taxon>Streptophyta</taxon>
        <taxon>Embryophyta</taxon>
        <taxon>Tracheophyta</taxon>
        <taxon>Spermatophyta</taxon>
        <taxon>Magnoliopsida</taxon>
        <taxon>Liliopsida</taxon>
        <taxon>Poales</taxon>
        <taxon>Poaceae</taxon>
        <taxon>PACMAD clade</taxon>
        <taxon>Arundinoideae</taxon>
        <taxon>Arundineae</taxon>
        <taxon>Arundo</taxon>
    </lineage>
</organism>
<reference evidence="1" key="2">
    <citation type="journal article" date="2015" name="Data Brief">
        <title>Shoot transcriptome of the giant reed, Arundo donax.</title>
        <authorList>
            <person name="Barrero R.A."/>
            <person name="Guerrero F.D."/>
            <person name="Moolhuijzen P."/>
            <person name="Goolsby J.A."/>
            <person name="Tidwell J."/>
            <person name="Bellgard S.E."/>
            <person name="Bellgard M.I."/>
        </authorList>
    </citation>
    <scope>NUCLEOTIDE SEQUENCE</scope>
    <source>
        <tissue evidence="1">Shoot tissue taken approximately 20 cm above the soil surface</tissue>
    </source>
</reference>
<dbReference type="AlphaFoldDB" id="A0A0A9EE94"/>
<name>A0A0A9EE94_ARUDO</name>
<dbReference type="EMBL" id="GBRH01203538">
    <property type="protein sequence ID" value="JAD94357.1"/>
    <property type="molecule type" value="Transcribed_RNA"/>
</dbReference>
<sequence>MVVATTAARWLPTSAPPRKYLKKLNDSMAHRVIELARS</sequence>
<evidence type="ECO:0000313" key="1">
    <source>
        <dbReference type="EMBL" id="JAD94357.1"/>
    </source>
</evidence>